<reference evidence="2 3" key="1">
    <citation type="journal article" date="2010" name="DNA Res.">
        <title>Genome sequence of Kitasatospora setae NBRC 14216T: an evolutionary snapshot of the family Streptomycetaceae.</title>
        <authorList>
            <person name="Ichikawa N."/>
            <person name="Oguchi A."/>
            <person name="Ikeda H."/>
            <person name="Ishikawa J."/>
            <person name="Kitani S."/>
            <person name="Watanabe Y."/>
            <person name="Nakamura S."/>
            <person name="Katano Y."/>
            <person name="Kishi E."/>
            <person name="Sasagawa M."/>
            <person name="Ankai A."/>
            <person name="Fukui S."/>
            <person name="Hashimoto Y."/>
            <person name="Kamata S."/>
            <person name="Otoguro M."/>
            <person name="Tanikawa S."/>
            <person name="Nihira T."/>
            <person name="Horinouchi S."/>
            <person name="Ohnishi Y."/>
            <person name="Hayakawa M."/>
            <person name="Kuzuyama T."/>
            <person name="Arisawa A."/>
            <person name="Nomoto F."/>
            <person name="Miura H."/>
            <person name="Takahashi Y."/>
            <person name="Fujita N."/>
        </authorList>
    </citation>
    <scope>NUCLEOTIDE SEQUENCE [LARGE SCALE GENOMIC DNA]</scope>
    <source>
        <strain evidence="3">ATCC 33774 / DSM 43861 / JCM 3304 / KCC A-0304 / NBRC 14216 / KM-6054</strain>
    </source>
</reference>
<dbReference type="EMBL" id="AP010968">
    <property type="protein sequence ID" value="BAJ27661.1"/>
    <property type="molecule type" value="Genomic_DNA"/>
</dbReference>
<dbReference type="Proteomes" id="UP000007076">
    <property type="component" value="Chromosome"/>
</dbReference>
<dbReference type="HOGENOM" id="CLU_2436899_0_0_11"/>
<dbReference type="Pfam" id="PF14759">
    <property type="entry name" value="Reductase_C"/>
    <property type="match status" value="1"/>
</dbReference>
<gene>
    <name evidence="2" type="ordered locus">KSE_18360</name>
</gene>
<dbReference type="PATRIC" id="fig|452652.3.peg.1841"/>
<evidence type="ECO:0000313" key="3">
    <source>
        <dbReference type="Proteomes" id="UP000007076"/>
    </source>
</evidence>
<evidence type="ECO:0000313" key="2">
    <source>
        <dbReference type="EMBL" id="BAJ27661.1"/>
    </source>
</evidence>
<organism evidence="2 3">
    <name type="scientific">Kitasatospora setae (strain ATCC 33774 / DSM 43861 / JCM 3304 / KCC A-0304 / NBRC 14216 / KM-6054)</name>
    <name type="common">Streptomyces setae</name>
    <dbReference type="NCBI Taxonomy" id="452652"/>
    <lineage>
        <taxon>Bacteria</taxon>
        <taxon>Bacillati</taxon>
        <taxon>Actinomycetota</taxon>
        <taxon>Actinomycetes</taxon>
        <taxon>Kitasatosporales</taxon>
        <taxon>Streptomycetaceae</taxon>
        <taxon>Kitasatospora</taxon>
    </lineage>
</organism>
<dbReference type="InterPro" id="IPR028202">
    <property type="entry name" value="Reductase_C"/>
</dbReference>
<keyword evidence="3" id="KW-1185">Reference proteome</keyword>
<dbReference type="InterPro" id="IPR016156">
    <property type="entry name" value="FAD/NAD-linked_Rdtase_dimer_sf"/>
</dbReference>
<dbReference type="KEGG" id="ksk:KSE_18360"/>
<dbReference type="SUPFAM" id="SSF55424">
    <property type="entry name" value="FAD/NAD-linked reductases, dimerisation (C-terminal) domain"/>
    <property type="match status" value="1"/>
</dbReference>
<dbReference type="Gene3D" id="3.30.390.30">
    <property type="match status" value="1"/>
</dbReference>
<dbReference type="eggNOG" id="COG0446">
    <property type="taxonomic scope" value="Bacteria"/>
</dbReference>
<feature type="domain" description="Reductase C-terminal" evidence="1">
    <location>
        <begin position="8"/>
        <end position="89"/>
    </location>
</feature>
<dbReference type="STRING" id="452652.KSE_18360"/>
<name>E4N8Y0_KITSK</name>
<evidence type="ECO:0000259" key="1">
    <source>
        <dbReference type="Pfam" id="PF14759"/>
    </source>
</evidence>
<dbReference type="AlphaFoldDB" id="E4N8Y0"/>
<proteinExistence type="predicted"/>
<sequence length="90" mass="9903">MCWGVHSTDQYDLGMEYTGYAEPGGYDRVVFRGDVAGREFIAFWLAGGKVLAGMNVNVWDVTDPIRELVRSGRPVDAERLADPAVPLGEL</sequence>
<protein>
    <recommendedName>
        <fullName evidence="1">Reductase C-terminal domain-containing protein</fullName>
    </recommendedName>
</protein>
<accession>E4N8Y0</accession>